<comment type="similarity">
    <text evidence="2">Belongs to the GTP cyclohydrolase IV family.</text>
</comment>
<comment type="catalytic activity">
    <reaction evidence="2">
        <text>GTP + H2O = 7,8-dihydroneopterin 3'-triphosphate + formate + H(+)</text>
        <dbReference type="Rhea" id="RHEA:17473"/>
        <dbReference type="ChEBI" id="CHEBI:15377"/>
        <dbReference type="ChEBI" id="CHEBI:15378"/>
        <dbReference type="ChEBI" id="CHEBI:15740"/>
        <dbReference type="ChEBI" id="CHEBI:37565"/>
        <dbReference type="ChEBI" id="CHEBI:58462"/>
        <dbReference type="EC" id="3.5.4.16"/>
    </reaction>
</comment>
<dbReference type="InterPro" id="IPR022838">
    <property type="entry name" value="GTP_cyclohydrolase_FolE2"/>
</dbReference>
<keyword evidence="1 2" id="KW-0378">Hydrolase</keyword>
<comment type="pathway">
    <text evidence="2">Cofactor biosynthesis; 7,8-dihydroneopterin triphosphate biosynthesis; 7,8-dihydroneopterin triphosphate from GTP: step 1/1.</text>
</comment>
<organism evidence="3 4">
    <name type="scientific">Roseiconus lacunae</name>
    <dbReference type="NCBI Taxonomy" id="2605694"/>
    <lineage>
        <taxon>Bacteria</taxon>
        <taxon>Pseudomonadati</taxon>
        <taxon>Planctomycetota</taxon>
        <taxon>Planctomycetia</taxon>
        <taxon>Pirellulales</taxon>
        <taxon>Pirellulaceae</taxon>
        <taxon>Roseiconus</taxon>
    </lineage>
</organism>
<dbReference type="Gene3D" id="3.10.270.10">
    <property type="entry name" value="Urate Oxidase"/>
    <property type="match status" value="1"/>
</dbReference>
<evidence type="ECO:0000256" key="1">
    <source>
        <dbReference type="ARBA" id="ARBA00022801"/>
    </source>
</evidence>
<feature type="site" description="May be catalytically important" evidence="2">
    <location>
        <position position="193"/>
    </location>
</feature>
<dbReference type="NCBIfam" id="NF010200">
    <property type="entry name" value="PRK13674.1-1"/>
    <property type="match status" value="1"/>
</dbReference>
<dbReference type="PANTHER" id="PTHR36445">
    <property type="entry name" value="GTP CYCLOHYDROLASE MPTA"/>
    <property type="match status" value="1"/>
</dbReference>
<keyword evidence="4" id="KW-1185">Reference proteome</keyword>
<name>A0ABT7PJX2_9BACT</name>
<dbReference type="EC" id="3.5.4.16" evidence="2"/>
<dbReference type="RefSeq" id="WP_200836691.1">
    <property type="nucleotide sequence ID" value="NZ_CP141221.1"/>
</dbReference>
<sequence length="309" mass="35212">MIRLYGGILESATRQATARRRRYDNEVPTNEIREIMTNPSITNTPLPDIQSTGDRRQVAINKVGVTNVRYPISLRTPGSGKGNEFLHTVATINMFVSLPHDVKGTHMSRFLEVLNEFHEELCSDTLSLVTNRMKEKLGSDDAYLELSFPYFVNKKAPVTGQTGKLDFDVAFELASNGSDDFVMTLKVPATSLCPCSKEISEYGAHNQRCDMTVKVRMADGVHLWIEELFSMIEQCASTQVFSVLKRPDEKWVTEKAYENPKFVEDIVRDLAVVLNNDDRIVWYQCSSENYESIHNHNAFAFIERDKREQ</sequence>
<dbReference type="Pfam" id="PF02649">
    <property type="entry name" value="GCHY-1"/>
    <property type="match status" value="1"/>
</dbReference>
<evidence type="ECO:0000313" key="3">
    <source>
        <dbReference type="EMBL" id="MDM4016792.1"/>
    </source>
</evidence>
<evidence type="ECO:0000313" key="4">
    <source>
        <dbReference type="Proteomes" id="UP001239462"/>
    </source>
</evidence>
<proteinExistence type="inferred from homology"/>
<dbReference type="GO" id="GO:0003934">
    <property type="term" value="F:GTP cyclohydrolase I activity"/>
    <property type="evidence" value="ECO:0007669"/>
    <property type="project" value="UniProtKB-EC"/>
</dbReference>
<accession>A0ABT7PJX2</accession>
<gene>
    <name evidence="2 3" type="primary">folE2</name>
    <name evidence="3" type="ORF">QTN89_15205</name>
</gene>
<comment type="caution">
    <text evidence="3">The sequence shown here is derived from an EMBL/GenBank/DDBJ whole genome shotgun (WGS) entry which is preliminary data.</text>
</comment>
<protein>
    <recommendedName>
        <fullName evidence="2">GTP cyclohydrolase FolE2</fullName>
        <ecNumber evidence="2">3.5.4.16</ecNumber>
    </recommendedName>
</protein>
<dbReference type="Proteomes" id="UP001239462">
    <property type="component" value="Unassembled WGS sequence"/>
</dbReference>
<comment type="function">
    <text evidence="2">Converts GTP to 7,8-dihydroneopterin triphosphate.</text>
</comment>
<reference evidence="3 4" key="1">
    <citation type="submission" date="2023-06" db="EMBL/GenBank/DDBJ databases">
        <title>Roseiconus lacunae JC819 isolated from Gulf of Mannar region, Tamil Nadu.</title>
        <authorList>
            <person name="Pk S."/>
            <person name="Ch S."/>
            <person name="Ch V.R."/>
        </authorList>
    </citation>
    <scope>NUCLEOTIDE SEQUENCE [LARGE SCALE GENOMIC DNA]</scope>
    <source>
        <strain evidence="3 4">JC819</strain>
    </source>
</reference>
<dbReference type="HAMAP" id="MF_01527_B">
    <property type="entry name" value="GTP_cyclohydrol_B"/>
    <property type="match status" value="1"/>
</dbReference>
<dbReference type="InterPro" id="IPR003801">
    <property type="entry name" value="GTP_cyclohydrolase_FolE2/MptA"/>
</dbReference>
<dbReference type="PANTHER" id="PTHR36445:SF1">
    <property type="entry name" value="GTP CYCLOHYDROLASE MPTA"/>
    <property type="match status" value="1"/>
</dbReference>
<evidence type="ECO:0000256" key="2">
    <source>
        <dbReference type="HAMAP-Rule" id="MF_01527"/>
    </source>
</evidence>
<dbReference type="EMBL" id="JASZZN010000010">
    <property type="protein sequence ID" value="MDM4016792.1"/>
    <property type="molecule type" value="Genomic_DNA"/>
</dbReference>